<evidence type="ECO:0000256" key="2">
    <source>
        <dbReference type="ARBA" id="ARBA00022617"/>
    </source>
</evidence>
<dbReference type="PROSITE" id="PS51007">
    <property type="entry name" value="CYTC"/>
    <property type="match status" value="1"/>
</dbReference>
<organism evidence="10 11">
    <name type="scientific">Novosphingobium rhizovicinum</name>
    <dbReference type="NCBI Taxonomy" id="3228928"/>
    <lineage>
        <taxon>Bacteria</taxon>
        <taxon>Pseudomonadati</taxon>
        <taxon>Pseudomonadota</taxon>
        <taxon>Alphaproteobacteria</taxon>
        <taxon>Sphingomonadales</taxon>
        <taxon>Sphingomonadaceae</taxon>
        <taxon>Novosphingobium</taxon>
    </lineage>
</organism>
<dbReference type="PRINTS" id="PR00604">
    <property type="entry name" value="CYTCHRMECIAB"/>
</dbReference>
<dbReference type="RefSeq" id="WP_367772362.1">
    <property type="nucleotide sequence ID" value="NZ_JBFNXR010000022.1"/>
</dbReference>
<feature type="chain" id="PRO_5046004185" evidence="8">
    <location>
        <begin position="23"/>
        <end position="151"/>
    </location>
</feature>
<evidence type="ECO:0000256" key="3">
    <source>
        <dbReference type="ARBA" id="ARBA00022723"/>
    </source>
</evidence>
<feature type="region of interest" description="Disordered" evidence="7">
    <location>
        <begin position="19"/>
        <end position="43"/>
    </location>
</feature>
<dbReference type="PANTHER" id="PTHR11961">
    <property type="entry name" value="CYTOCHROME C"/>
    <property type="match status" value="1"/>
</dbReference>
<keyword evidence="8" id="KW-0732">Signal</keyword>
<dbReference type="EMBL" id="JBFNXR010000022">
    <property type="protein sequence ID" value="MEW9855153.1"/>
    <property type="molecule type" value="Genomic_DNA"/>
</dbReference>
<dbReference type="SUPFAM" id="SSF46626">
    <property type="entry name" value="Cytochrome c"/>
    <property type="match status" value="1"/>
</dbReference>
<feature type="signal peptide" evidence="8">
    <location>
        <begin position="1"/>
        <end position="22"/>
    </location>
</feature>
<keyword evidence="3 6" id="KW-0479">Metal-binding</keyword>
<dbReference type="Proteomes" id="UP001556118">
    <property type="component" value="Unassembled WGS sequence"/>
</dbReference>
<dbReference type="InterPro" id="IPR036909">
    <property type="entry name" value="Cyt_c-like_dom_sf"/>
</dbReference>
<keyword evidence="11" id="KW-1185">Reference proteome</keyword>
<name>A0ABV3RAP1_9SPHN</name>
<comment type="caution">
    <text evidence="10">The sequence shown here is derived from an EMBL/GenBank/DDBJ whole genome shotgun (WGS) entry which is preliminary data.</text>
</comment>
<proteinExistence type="predicted"/>
<dbReference type="InterPro" id="IPR002327">
    <property type="entry name" value="Cyt_c_1A/1B"/>
</dbReference>
<keyword evidence="1" id="KW-0813">Transport</keyword>
<dbReference type="PROSITE" id="PS51257">
    <property type="entry name" value="PROKAR_LIPOPROTEIN"/>
    <property type="match status" value="1"/>
</dbReference>
<accession>A0ABV3RAP1</accession>
<evidence type="ECO:0000256" key="4">
    <source>
        <dbReference type="ARBA" id="ARBA00022982"/>
    </source>
</evidence>
<feature type="domain" description="Cytochrome c" evidence="9">
    <location>
        <begin position="53"/>
        <end position="151"/>
    </location>
</feature>
<dbReference type="InterPro" id="IPR009056">
    <property type="entry name" value="Cyt_c-like_dom"/>
</dbReference>
<keyword evidence="2 6" id="KW-0349">Heme</keyword>
<evidence type="ECO:0000256" key="7">
    <source>
        <dbReference type="SAM" id="MobiDB-lite"/>
    </source>
</evidence>
<sequence length="151" mass="15815">MMIRRSLLLVCLLLSACGQGSQGEGENAVEVGEGDPVSQTAAAPTELATRQAQQTGQPPAAFAVCRSCHTVVPGRHGIGPSLAGIWGKEAASLPGFGYSEALRSSGIVWNAETLDTWLKAPTKMVPGTRMIVGIPNAEGRKAIIDYLETLK</sequence>
<dbReference type="Gene3D" id="1.10.760.10">
    <property type="entry name" value="Cytochrome c-like domain"/>
    <property type="match status" value="1"/>
</dbReference>
<gene>
    <name evidence="10" type="ORF">ABUH87_08155</name>
</gene>
<evidence type="ECO:0000256" key="8">
    <source>
        <dbReference type="SAM" id="SignalP"/>
    </source>
</evidence>
<evidence type="ECO:0000256" key="1">
    <source>
        <dbReference type="ARBA" id="ARBA00022448"/>
    </source>
</evidence>
<evidence type="ECO:0000256" key="5">
    <source>
        <dbReference type="ARBA" id="ARBA00023004"/>
    </source>
</evidence>
<keyword evidence="5 6" id="KW-0408">Iron</keyword>
<reference evidence="10 11" key="1">
    <citation type="submission" date="2024-06" db="EMBL/GenBank/DDBJ databases">
        <title>Novosphingobium rhizovicinus M1R2S20.</title>
        <authorList>
            <person name="Sun J.-Q."/>
        </authorList>
    </citation>
    <scope>NUCLEOTIDE SEQUENCE [LARGE SCALE GENOMIC DNA]</scope>
    <source>
        <strain evidence="10 11">M1R2S20</strain>
    </source>
</reference>
<evidence type="ECO:0000259" key="9">
    <source>
        <dbReference type="PROSITE" id="PS51007"/>
    </source>
</evidence>
<evidence type="ECO:0000313" key="11">
    <source>
        <dbReference type="Proteomes" id="UP001556118"/>
    </source>
</evidence>
<protein>
    <submittedName>
        <fullName evidence="10">Cytochrome c family protein</fullName>
    </submittedName>
</protein>
<evidence type="ECO:0000256" key="6">
    <source>
        <dbReference type="PROSITE-ProRule" id="PRU00433"/>
    </source>
</evidence>
<keyword evidence="4" id="KW-0249">Electron transport</keyword>
<evidence type="ECO:0000313" key="10">
    <source>
        <dbReference type="EMBL" id="MEW9855153.1"/>
    </source>
</evidence>